<reference evidence="7 8" key="1">
    <citation type="submission" date="2024-02" db="EMBL/GenBank/DDBJ databases">
        <authorList>
            <person name="Vignale AGUSTIN F."/>
            <person name="Sosa J E."/>
            <person name="Modenutti C."/>
        </authorList>
    </citation>
    <scope>NUCLEOTIDE SEQUENCE [LARGE SCALE GENOMIC DNA]</scope>
</reference>
<evidence type="ECO:0000256" key="2">
    <source>
        <dbReference type="ARBA" id="ARBA00022664"/>
    </source>
</evidence>
<dbReference type="AlphaFoldDB" id="A0ABC8SYJ3"/>
<dbReference type="PANTHER" id="PTHR17204">
    <property type="entry name" value="PRE-MRNA PROCESSING PROTEIN PRP39-RELATED"/>
    <property type="match status" value="1"/>
</dbReference>
<accession>A0ABC8SYJ3</accession>
<dbReference type="PANTHER" id="PTHR17204:SF5">
    <property type="entry name" value="PRE-MRNA-PROCESSING FACTOR 39"/>
    <property type="match status" value="1"/>
</dbReference>
<evidence type="ECO:0000256" key="3">
    <source>
        <dbReference type="ARBA" id="ARBA00022737"/>
    </source>
</evidence>
<dbReference type="GO" id="GO:0008380">
    <property type="term" value="P:RNA splicing"/>
    <property type="evidence" value="ECO:0007669"/>
    <property type="project" value="UniProtKB-KW"/>
</dbReference>
<dbReference type="InterPro" id="IPR003107">
    <property type="entry name" value="HAT"/>
</dbReference>
<evidence type="ECO:0008006" key="9">
    <source>
        <dbReference type="Google" id="ProtNLM"/>
    </source>
</evidence>
<evidence type="ECO:0000256" key="6">
    <source>
        <dbReference type="ARBA" id="ARBA00038019"/>
    </source>
</evidence>
<comment type="subcellular location">
    <subcellularLocation>
        <location evidence="1">Nucleus</location>
    </subcellularLocation>
</comment>
<dbReference type="SMART" id="SM00386">
    <property type="entry name" value="HAT"/>
    <property type="match status" value="3"/>
</dbReference>
<name>A0ABC8SYJ3_9AQUA</name>
<gene>
    <name evidence="7" type="ORF">ILEXP_LOCUS31015</name>
</gene>
<keyword evidence="5" id="KW-0539">Nucleus</keyword>
<proteinExistence type="inferred from homology"/>
<keyword evidence="8" id="KW-1185">Reference proteome</keyword>
<dbReference type="GO" id="GO:0005634">
    <property type="term" value="C:nucleus"/>
    <property type="evidence" value="ECO:0007669"/>
    <property type="project" value="UniProtKB-SubCell"/>
</dbReference>
<dbReference type="Proteomes" id="UP001642360">
    <property type="component" value="Unassembled WGS sequence"/>
</dbReference>
<evidence type="ECO:0000256" key="5">
    <source>
        <dbReference type="ARBA" id="ARBA00023242"/>
    </source>
</evidence>
<dbReference type="GO" id="GO:0006397">
    <property type="term" value="P:mRNA processing"/>
    <property type="evidence" value="ECO:0007669"/>
    <property type="project" value="UniProtKB-KW"/>
</dbReference>
<keyword evidence="4" id="KW-0508">mRNA splicing</keyword>
<dbReference type="EMBL" id="CAUOFW020003813">
    <property type="protein sequence ID" value="CAK9162169.1"/>
    <property type="molecule type" value="Genomic_DNA"/>
</dbReference>
<evidence type="ECO:0000256" key="4">
    <source>
        <dbReference type="ARBA" id="ARBA00023187"/>
    </source>
</evidence>
<comment type="caution">
    <text evidence="7">The sequence shown here is derived from an EMBL/GenBank/DDBJ whole genome shotgun (WGS) entry which is preliminary data.</text>
</comment>
<dbReference type="FunFam" id="1.25.40.10:FF:000159">
    <property type="entry name" value="Tetratricopeptide repeat (TPR)-like superfamily protein"/>
    <property type="match status" value="1"/>
</dbReference>
<dbReference type="SUPFAM" id="SSF48452">
    <property type="entry name" value="TPR-like"/>
    <property type="match status" value="1"/>
</dbReference>
<evidence type="ECO:0000256" key="1">
    <source>
        <dbReference type="ARBA" id="ARBA00004123"/>
    </source>
</evidence>
<keyword evidence="2" id="KW-0507">mRNA processing</keyword>
<keyword evidence="3" id="KW-0677">Repeat</keyword>
<evidence type="ECO:0000313" key="8">
    <source>
        <dbReference type="Proteomes" id="UP001642360"/>
    </source>
</evidence>
<evidence type="ECO:0000313" key="7">
    <source>
        <dbReference type="EMBL" id="CAK9162169.1"/>
    </source>
</evidence>
<comment type="similarity">
    <text evidence="6">Belongs to the PRP39 family.</text>
</comment>
<sequence length="369" mass="41859">MHQVVKLYERCLIACANYPEYWIRYILCMEATGSMDLADNALTRATQVFVKKSPEIHLFAARFRDQHGDIPGARTAYQLLHTEISPGLLEAIIKHANMEHRLGNLEDACCLYKQAIAIEKGKEYSPTLPLLFAQYSRFLYLDCPCYSDDYVPYLLSQVNAIMAELSRLLGSGKVEKAREILEQALEIVQFSKLLLEALIHLESIQSHPKRIDYIDTLVERFIVPNIDYPNAASITEKEDLSSIFLEFLDLFGDAQSIKKAGDRHTKLFLHHKSTSESKKRHAEDFLASDNSKLPKSVDATSAPSVMGVYPNAPNQWPAGYGLQPQAWPQGQQWNPSYTQQQVMVYNLKLGPKDSNGIPAIPNSRYFVFR</sequence>
<dbReference type="InterPro" id="IPR011990">
    <property type="entry name" value="TPR-like_helical_dom_sf"/>
</dbReference>
<organism evidence="7 8">
    <name type="scientific">Ilex paraguariensis</name>
    <name type="common">yerba mate</name>
    <dbReference type="NCBI Taxonomy" id="185542"/>
    <lineage>
        <taxon>Eukaryota</taxon>
        <taxon>Viridiplantae</taxon>
        <taxon>Streptophyta</taxon>
        <taxon>Embryophyta</taxon>
        <taxon>Tracheophyta</taxon>
        <taxon>Spermatophyta</taxon>
        <taxon>Magnoliopsida</taxon>
        <taxon>eudicotyledons</taxon>
        <taxon>Gunneridae</taxon>
        <taxon>Pentapetalae</taxon>
        <taxon>asterids</taxon>
        <taxon>campanulids</taxon>
        <taxon>Aquifoliales</taxon>
        <taxon>Aquifoliaceae</taxon>
        <taxon>Ilex</taxon>
    </lineage>
</organism>
<dbReference type="InterPro" id="IPR059164">
    <property type="entry name" value="HAT_PRP39_C"/>
</dbReference>
<dbReference type="Pfam" id="PF23241">
    <property type="entry name" value="HAT_PRP39_C"/>
    <property type="match status" value="1"/>
</dbReference>
<dbReference type="Gene3D" id="1.25.40.10">
    <property type="entry name" value="Tetratricopeptide repeat domain"/>
    <property type="match status" value="1"/>
</dbReference>
<protein>
    <recommendedName>
        <fullName evidence="9">Pre-mRNA-processing factor 39</fullName>
    </recommendedName>
</protein>